<organism evidence="3 4">
    <name type="scientific">Xylanibacter ruminicola</name>
    <name type="common">Prevotella ruminicola</name>
    <dbReference type="NCBI Taxonomy" id="839"/>
    <lineage>
        <taxon>Bacteria</taxon>
        <taxon>Pseudomonadati</taxon>
        <taxon>Bacteroidota</taxon>
        <taxon>Bacteroidia</taxon>
        <taxon>Bacteroidales</taxon>
        <taxon>Prevotellaceae</taxon>
        <taxon>Xylanibacter</taxon>
    </lineage>
</organism>
<accession>A0A1M6V2P8</accession>
<dbReference type="SUPFAM" id="SSF50104">
    <property type="entry name" value="Translation proteins SH3-like domain"/>
    <property type="match status" value="1"/>
</dbReference>
<feature type="domain" description="NusG-like N-terminal" evidence="2">
    <location>
        <begin position="42"/>
        <end position="110"/>
    </location>
</feature>
<dbReference type="InterPro" id="IPR006645">
    <property type="entry name" value="NGN-like_dom"/>
</dbReference>
<evidence type="ECO:0000256" key="1">
    <source>
        <dbReference type="ARBA" id="ARBA00023163"/>
    </source>
</evidence>
<dbReference type="Proteomes" id="UP000184130">
    <property type="component" value="Unassembled WGS sequence"/>
</dbReference>
<dbReference type="InterPro" id="IPR036735">
    <property type="entry name" value="NGN_dom_sf"/>
</dbReference>
<evidence type="ECO:0000313" key="3">
    <source>
        <dbReference type="EMBL" id="SHK75779.1"/>
    </source>
</evidence>
<name>A0A1M6V2P8_XYLRU</name>
<reference evidence="3 4" key="1">
    <citation type="submission" date="2016-11" db="EMBL/GenBank/DDBJ databases">
        <authorList>
            <person name="Jaros S."/>
            <person name="Januszkiewicz K."/>
            <person name="Wedrychowicz H."/>
        </authorList>
    </citation>
    <scope>NUCLEOTIDE SEQUENCE [LARGE SCALE GENOMIC DNA]</scope>
    <source>
        <strain evidence="3 4">KHT3</strain>
    </source>
</reference>
<evidence type="ECO:0000259" key="2">
    <source>
        <dbReference type="Pfam" id="PF02357"/>
    </source>
</evidence>
<proteinExistence type="predicted"/>
<protein>
    <submittedName>
        <fullName evidence="3">Transcription antitermination factor NusG</fullName>
    </submittedName>
</protein>
<dbReference type="EMBL" id="FRBD01000011">
    <property type="protein sequence ID" value="SHK75779.1"/>
    <property type="molecule type" value="Genomic_DNA"/>
</dbReference>
<dbReference type="GO" id="GO:0006354">
    <property type="term" value="P:DNA-templated transcription elongation"/>
    <property type="evidence" value="ECO:0007669"/>
    <property type="project" value="InterPro"/>
</dbReference>
<keyword evidence="1" id="KW-0804">Transcription</keyword>
<dbReference type="Pfam" id="PF02357">
    <property type="entry name" value="NusG"/>
    <property type="match status" value="1"/>
</dbReference>
<gene>
    <name evidence="3" type="ORF">SAMN05216463_11194</name>
</gene>
<evidence type="ECO:0000313" key="4">
    <source>
        <dbReference type="Proteomes" id="UP000184130"/>
    </source>
</evidence>
<dbReference type="Gene3D" id="3.30.70.940">
    <property type="entry name" value="NusG, N-terminal domain"/>
    <property type="match status" value="1"/>
</dbReference>
<dbReference type="InterPro" id="IPR008991">
    <property type="entry name" value="Translation_prot_SH3-like_sf"/>
</dbReference>
<dbReference type="SUPFAM" id="SSF82679">
    <property type="entry name" value="N-utilization substance G protein NusG, N-terminal domain"/>
    <property type="match status" value="1"/>
</dbReference>
<sequence length="226" mass="25931">MNALDNANIKDENCSGFVSFAIPEAKSSKTGVSVRYVPCEDKAWYVLRIKYGQAQTVADTLIEDGTYVYLAKIWKDIRNKETGKKQRKLFPFMNLLFAYMTEQEAEKYVRHSKMSQYTTYYYNHFITDENGHNPPLTVRSKDMEPLVRVTALLDEHVMEIDTNTCRFLSNDLVRINDGPFKDITGRVARIAGQRRVVITIKGLQSGLTTAYIPSYCLEKVENKESV</sequence>
<dbReference type="AlphaFoldDB" id="A0A1M6V2P8"/>